<dbReference type="Proteomes" id="UP000009080">
    <property type="component" value="Chromosome"/>
</dbReference>
<accession>C5BSU3</accession>
<dbReference type="SUPFAM" id="SSF109854">
    <property type="entry name" value="DinB/YfiT-like putative metalloenzymes"/>
    <property type="match status" value="1"/>
</dbReference>
<dbReference type="Pfam" id="PF05163">
    <property type="entry name" value="DinB"/>
    <property type="match status" value="1"/>
</dbReference>
<dbReference type="InterPro" id="IPR007837">
    <property type="entry name" value="DinB"/>
</dbReference>
<feature type="binding site" evidence="3">
    <location>
        <position position="41"/>
    </location>
    <ligand>
        <name>a divalent metal cation</name>
        <dbReference type="ChEBI" id="CHEBI:60240"/>
    </ligand>
</feature>
<gene>
    <name evidence="4" type="ordered locus">TERTU_3787</name>
</gene>
<evidence type="ECO:0000256" key="1">
    <source>
        <dbReference type="ARBA" id="ARBA00008635"/>
    </source>
</evidence>
<protein>
    <submittedName>
        <fullName evidence="4">DinB family protein</fullName>
    </submittedName>
</protein>
<dbReference type="PANTHER" id="PTHR37302">
    <property type="entry name" value="SLR1116 PROTEIN"/>
    <property type="match status" value="1"/>
</dbReference>
<evidence type="ECO:0000256" key="2">
    <source>
        <dbReference type="ARBA" id="ARBA00022723"/>
    </source>
</evidence>
<keyword evidence="2 3" id="KW-0479">Metal-binding</keyword>
<organism evidence="4 5">
    <name type="scientific">Teredinibacter turnerae (strain ATCC 39867 / T7901)</name>
    <dbReference type="NCBI Taxonomy" id="377629"/>
    <lineage>
        <taxon>Bacteria</taxon>
        <taxon>Pseudomonadati</taxon>
        <taxon>Pseudomonadota</taxon>
        <taxon>Gammaproteobacteria</taxon>
        <taxon>Cellvibrionales</taxon>
        <taxon>Cellvibrionaceae</taxon>
        <taxon>Teredinibacter</taxon>
    </lineage>
</organism>
<dbReference type="RefSeq" id="WP_015819971.1">
    <property type="nucleotide sequence ID" value="NC_012997.1"/>
</dbReference>
<dbReference type="EMBL" id="CP001614">
    <property type="protein sequence ID" value="ACR13856.1"/>
    <property type="molecule type" value="Genomic_DNA"/>
</dbReference>
<keyword evidence="5" id="KW-1185">Reference proteome</keyword>
<feature type="binding site" evidence="3">
    <location>
        <position position="129"/>
    </location>
    <ligand>
        <name>a divalent metal cation</name>
        <dbReference type="ChEBI" id="CHEBI:60240"/>
    </ligand>
</feature>
<proteinExistence type="inferred from homology"/>
<name>C5BSU3_TERTT</name>
<dbReference type="PANTHER" id="PTHR37302:SF1">
    <property type="entry name" value="PROTEIN DINB"/>
    <property type="match status" value="1"/>
</dbReference>
<sequence>MMIKKLSYKAWADAELLTALNAIDSHKFPGEQHMALRLFNHINVVDQIFIGHITGNGHGYTKTNTDSTPTLAELSERVSNADHWLIEFVKTVDEVGLQREINFTFTDGDEGRMTVAEVLDHLVIHGTYHRGNIGMLLSDCGLARPADIYTRFLHLRGGS</sequence>
<evidence type="ECO:0000256" key="3">
    <source>
        <dbReference type="PIRSR" id="PIRSR607837-1"/>
    </source>
</evidence>
<reference evidence="4 5" key="1">
    <citation type="journal article" date="2009" name="PLoS ONE">
        <title>The complete genome of Teredinibacter turnerae T7901: an intracellular endosymbiont of marine wood-boring bivalves (shipworms).</title>
        <authorList>
            <person name="Yang J.C."/>
            <person name="Madupu R."/>
            <person name="Durkin A.S."/>
            <person name="Ekborg N.A."/>
            <person name="Pedamallu C.S."/>
            <person name="Hostetler J.B."/>
            <person name="Radune D."/>
            <person name="Toms B.S."/>
            <person name="Henrissat B."/>
            <person name="Coutinho P.M."/>
            <person name="Schwarz S."/>
            <person name="Field L."/>
            <person name="Trindade-Silva A.E."/>
            <person name="Soares C.A.G."/>
            <person name="Elshahawi S."/>
            <person name="Hanora A."/>
            <person name="Schmidt E.W."/>
            <person name="Haygood M.G."/>
            <person name="Posfai J."/>
            <person name="Benner J."/>
            <person name="Madinger C."/>
            <person name="Nove J."/>
            <person name="Anton B."/>
            <person name="Chaudhary K."/>
            <person name="Foster J."/>
            <person name="Holman A."/>
            <person name="Kumar S."/>
            <person name="Lessard P.A."/>
            <person name="Luyten Y.A."/>
            <person name="Slatko B."/>
            <person name="Wood N."/>
            <person name="Wu B."/>
            <person name="Teplitski M."/>
            <person name="Mougous J.D."/>
            <person name="Ward N."/>
            <person name="Eisen J.A."/>
            <person name="Badger J.H."/>
            <person name="Distel D.L."/>
        </authorList>
    </citation>
    <scope>NUCLEOTIDE SEQUENCE [LARGE SCALE GENOMIC DNA]</scope>
    <source>
        <strain evidence="5">ATCC 39867 / T7901</strain>
    </source>
</reference>
<dbReference type="GO" id="GO:0046872">
    <property type="term" value="F:metal ion binding"/>
    <property type="evidence" value="ECO:0007669"/>
    <property type="project" value="UniProtKB-KW"/>
</dbReference>
<dbReference type="KEGG" id="ttu:TERTU_3787"/>
<dbReference type="InterPro" id="IPR034660">
    <property type="entry name" value="DinB/YfiT-like"/>
</dbReference>
<comment type="similarity">
    <text evidence="1">Belongs to the DinB family.</text>
</comment>
<dbReference type="STRING" id="377629.TERTU_3787"/>
<dbReference type="HOGENOM" id="CLU_101283_2_0_6"/>
<dbReference type="Gene3D" id="1.20.120.450">
    <property type="entry name" value="dinb family like domain"/>
    <property type="match status" value="1"/>
</dbReference>
<evidence type="ECO:0000313" key="5">
    <source>
        <dbReference type="Proteomes" id="UP000009080"/>
    </source>
</evidence>
<dbReference type="eggNOG" id="COG2318">
    <property type="taxonomic scope" value="Bacteria"/>
</dbReference>
<dbReference type="AlphaFoldDB" id="C5BSU3"/>
<evidence type="ECO:0000313" key="4">
    <source>
        <dbReference type="EMBL" id="ACR13856.1"/>
    </source>
</evidence>
<feature type="binding site" evidence="3">
    <location>
        <position position="125"/>
    </location>
    <ligand>
        <name>a divalent metal cation</name>
        <dbReference type="ChEBI" id="CHEBI:60240"/>
    </ligand>
</feature>
<dbReference type="OrthoDB" id="9807509at2"/>